<protein>
    <submittedName>
        <fullName evidence="3">Uncharacterized protein</fullName>
    </submittedName>
</protein>
<dbReference type="EMBL" id="NJEU01000880">
    <property type="protein sequence ID" value="PHH69836.1"/>
    <property type="molecule type" value="Genomic_DNA"/>
</dbReference>
<accession>A0A2C5YQ48</accession>
<name>A0A2C5YQ48_9HYPO</name>
<comment type="caution">
    <text evidence="3">The sequence shown here is derived from an EMBL/GenBank/DDBJ whole genome shotgun (WGS) entry which is preliminary data.</text>
</comment>
<dbReference type="AlphaFoldDB" id="A0A2C5YQ48"/>
<evidence type="ECO:0000313" key="4">
    <source>
        <dbReference type="Proteomes" id="UP000224854"/>
    </source>
</evidence>
<sequence>MPLIHRIRACRISCPSRVSATATSWAPARTRSASTDNNKNNDDDNNNGKPPPGTQQTTLADIHEIALRAARARRIELLRGLREGESKEEYGKRYNQYAFRWTSGMVALPIALVTSYYLFGRLFFGKEAKVMPRMAQAGKQDE</sequence>
<evidence type="ECO:0000256" key="2">
    <source>
        <dbReference type="SAM" id="Phobius"/>
    </source>
</evidence>
<keyword evidence="2" id="KW-1133">Transmembrane helix</keyword>
<feature type="transmembrane region" description="Helical" evidence="2">
    <location>
        <begin position="97"/>
        <end position="119"/>
    </location>
</feature>
<proteinExistence type="predicted"/>
<keyword evidence="4" id="KW-1185">Reference proteome</keyword>
<keyword evidence="2" id="KW-0472">Membrane</keyword>
<gene>
    <name evidence="3" type="ORF">CDD82_7489</name>
</gene>
<organism evidence="3 4">
    <name type="scientific">Ophiocordyceps australis</name>
    <dbReference type="NCBI Taxonomy" id="1399860"/>
    <lineage>
        <taxon>Eukaryota</taxon>
        <taxon>Fungi</taxon>
        <taxon>Dikarya</taxon>
        <taxon>Ascomycota</taxon>
        <taxon>Pezizomycotina</taxon>
        <taxon>Sordariomycetes</taxon>
        <taxon>Hypocreomycetidae</taxon>
        <taxon>Hypocreales</taxon>
        <taxon>Ophiocordycipitaceae</taxon>
        <taxon>Ophiocordyceps</taxon>
    </lineage>
</organism>
<feature type="region of interest" description="Disordered" evidence="1">
    <location>
        <begin position="23"/>
        <end position="59"/>
    </location>
</feature>
<keyword evidence="2" id="KW-0812">Transmembrane</keyword>
<dbReference type="OrthoDB" id="3784821at2759"/>
<evidence type="ECO:0000256" key="1">
    <source>
        <dbReference type="SAM" id="MobiDB-lite"/>
    </source>
</evidence>
<reference evidence="3 4" key="1">
    <citation type="submission" date="2017-06" db="EMBL/GenBank/DDBJ databases">
        <title>Ant-infecting Ophiocordyceps genomes reveal a high diversity of potential behavioral manipulation genes and a possible major role for enterotoxins.</title>
        <authorList>
            <person name="De Bekker C."/>
            <person name="Evans H.C."/>
            <person name="Brachmann A."/>
            <person name="Hughes D.P."/>
        </authorList>
    </citation>
    <scope>NUCLEOTIDE SEQUENCE [LARGE SCALE GENOMIC DNA]</scope>
    <source>
        <strain evidence="3 4">1348a</strain>
    </source>
</reference>
<evidence type="ECO:0000313" key="3">
    <source>
        <dbReference type="EMBL" id="PHH69836.1"/>
    </source>
</evidence>
<dbReference type="Proteomes" id="UP000224854">
    <property type="component" value="Unassembled WGS sequence"/>
</dbReference>